<feature type="compositionally biased region" description="Basic and acidic residues" evidence="1">
    <location>
        <begin position="232"/>
        <end position="254"/>
    </location>
</feature>
<reference evidence="2 3" key="1">
    <citation type="submission" date="2014-02" db="EMBL/GenBank/DDBJ databases">
        <title>The small core and large imbalanced accessory genome model reveals a collaborative survival strategy of Sorangium cellulosum strains in nature.</title>
        <authorList>
            <person name="Han K."/>
            <person name="Peng R."/>
            <person name="Blom J."/>
            <person name="Li Y.-Z."/>
        </authorList>
    </citation>
    <scope>NUCLEOTIDE SEQUENCE [LARGE SCALE GENOMIC DNA]</scope>
    <source>
        <strain evidence="2 3">So0157-18</strain>
    </source>
</reference>
<dbReference type="EMBL" id="JELX01001702">
    <property type="protein sequence ID" value="KYF58015.1"/>
    <property type="molecule type" value="Genomic_DNA"/>
</dbReference>
<proteinExistence type="predicted"/>
<dbReference type="AlphaFoldDB" id="A0A150PQM9"/>
<evidence type="ECO:0000313" key="2">
    <source>
        <dbReference type="EMBL" id="KYF58015.1"/>
    </source>
</evidence>
<feature type="region of interest" description="Disordered" evidence="1">
    <location>
        <begin position="228"/>
        <end position="254"/>
    </location>
</feature>
<comment type="caution">
    <text evidence="2">The sequence shown here is derived from an EMBL/GenBank/DDBJ whole genome shotgun (WGS) entry which is preliminary data.</text>
</comment>
<keyword evidence="2" id="KW-0808">Transferase</keyword>
<organism evidence="2 3">
    <name type="scientific">Sorangium cellulosum</name>
    <name type="common">Polyangium cellulosum</name>
    <dbReference type="NCBI Taxonomy" id="56"/>
    <lineage>
        <taxon>Bacteria</taxon>
        <taxon>Pseudomonadati</taxon>
        <taxon>Myxococcota</taxon>
        <taxon>Polyangia</taxon>
        <taxon>Polyangiales</taxon>
        <taxon>Polyangiaceae</taxon>
        <taxon>Sorangium</taxon>
    </lineage>
</organism>
<sequence length="254" mass="27527">MGKAAFLARRLTPAGCIVAGTKLAAHREALKAKKIKLAPKVETAVQSVIARTEAVAALGGTDATMTEIDRGTDRCISAFAAQLDGIERAFDHDDILPLGEDQAARRADAVLVRSEVLSSGTGFVKLVYSQQWVRMNAMIKALDGEEVKAAVDRLGLVAEVDRLRRWTALYGQKLGVTEAKAADPAVKAVEAWHEAYGALVVQAHAEYDDDKDETHALLRDRLLSPYEDAAEEERRAERARAASAKKKNEPDPIA</sequence>
<gene>
    <name evidence="2" type="ORF">BE04_01955</name>
</gene>
<dbReference type="GO" id="GO:0016740">
    <property type="term" value="F:transferase activity"/>
    <property type="evidence" value="ECO:0007669"/>
    <property type="project" value="UniProtKB-KW"/>
</dbReference>
<evidence type="ECO:0000313" key="3">
    <source>
        <dbReference type="Proteomes" id="UP000075604"/>
    </source>
</evidence>
<evidence type="ECO:0000256" key="1">
    <source>
        <dbReference type="SAM" id="MobiDB-lite"/>
    </source>
</evidence>
<name>A0A150PQM9_SORCE</name>
<protein>
    <submittedName>
        <fullName evidence="2">Phosphoenolpyruvate--protein phosphotransferase</fullName>
    </submittedName>
</protein>
<dbReference type="Proteomes" id="UP000075604">
    <property type="component" value="Unassembled WGS sequence"/>
</dbReference>
<keyword evidence="2" id="KW-0670">Pyruvate</keyword>
<accession>A0A150PQM9</accession>